<reference evidence="2" key="2">
    <citation type="submission" date="2023-06" db="EMBL/GenBank/DDBJ databases">
        <authorList>
            <person name="Ma L."/>
            <person name="Liu K.-W."/>
            <person name="Li Z."/>
            <person name="Hsiao Y.-Y."/>
            <person name="Qi Y."/>
            <person name="Fu T."/>
            <person name="Tang G."/>
            <person name="Zhang D."/>
            <person name="Sun W.-H."/>
            <person name="Liu D.-K."/>
            <person name="Li Y."/>
            <person name="Chen G.-Z."/>
            <person name="Liu X.-D."/>
            <person name="Liao X.-Y."/>
            <person name="Jiang Y.-T."/>
            <person name="Yu X."/>
            <person name="Hao Y."/>
            <person name="Huang J."/>
            <person name="Zhao X.-W."/>
            <person name="Ke S."/>
            <person name="Chen Y.-Y."/>
            <person name="Wu W.-L."/>
            <person name="Hsu J.-L."/>
            <person name="Lin Y.-F."/>
            <person name="Huang M.-D."/>
            <person name="Li C.-Y."/>
            <person name="Huang L."/>
            <person name="Wang Z.-W."/>
            <person name="Zhao X."/>
            <person name="Zhong W.-Y."/>
            <person name="Peng D.-H."/>
            <person name="Ahmad S."/>
            <person name="Lan S."/>
            <person name="Zhang J.-S."/>
            <person name="Tsai W.-C."/>
            <person name="Van De Peer Y."/>
            <person name="Liu Z.-J."/>
        </authorList>
    </citation>
    <scope>NUCLEOTIDE SEQUENCE</scope>
    <source>
        <strain evidence="2">SCP</strain>
        <tissue evidence="2">Leaves</tissue>
    </source>
</reference>
<dbReference type="PANTHER" id="PTHR36042">
    <property type="entry name" value="OS05G0490900 PROTEIN"/>
    <property type="match status" value="1"/>
</dbReference>
<protein>
    <submittedName>
        <fullName evidence="2">Uncharacterized protein</fullName>
    </submittedName>
</protein>
<keyword evidence="3" id="KW-1185">Reference proteome</keyword>
<evidence type="ECO:0000313" key="2">
    <source>
        <dbReference type="EMBL" id="KAK1266156.1"/>
    </source>
</evidence>
<evidence type="ECO:0000256" key="1">
    <source>
        <dbReference type="SAM" id="MobiDB-lite"/>
    </source>
</evidence>
<organism evidence="2 3">
    <name type="scientific">Acorus gramineus</name>
    <name type="common">Dwarf sweet flag</name>
    <dbReference type="NCBI Taxonomy" id="55184"/>
    <lineage>
        <taxon>Eukaryota</taxon>
        <taxon>Viridiplantae</taxon>
        <taxon>Streptophyta</taxon>
        <taxon>Embryophyta</taxon>
        <taxon>Tracheophyta</taxon>
        <taxon>Spermatophyta</taxon>
        <taxon>Magnoliopsida</taxon>
        <taxon>Liliopsida</taxon>
        <taxon>Acoraceae</taxon>
        <taxon>Acorus</taxon>
    </lineage>
</organism>
<comment type="caution">
    <text evidence="2">The sequence shown here is derived from an EMBL/GenBank/DDBJ whole genome shotgun (WGS) entry which is preliminary data.</text>
</comment>
<dbReference type="PANTHER" id="PTHR36042:SF1">
    <property type="entry name" value="OS05G0490900 PROTEIN"/>
    <property type="match status" value="1"/>
</dbReference>
<reference evidence="2" key="1">
    <citation type="journal article" date="2023" name="Nat. Commun.">
        <title>Diploid and tetraploid genomes of Acorus and the evolution of monocots.</title>
        <authorList>
            <person name="Ma L."/>
            <person name="Liu K.W."/>
            <person name="Li Z."/>
            <person name="Hsiao Y.Y."/>
            <person name="Qi Y."/>
            <person name="Fu T."/>
            <person name="Tang G.D."/>
            <person name="Zhang D."/>
            <person name="Sun W.H."/>
            <person name="Liu D.K."/>
            <person name="Li Y."/>
            <person name="Chen G.Z."/>
            <person name="Liu X.D."/>
            <person name="Liao X.Y."/>
            <person name="Jiang Y.T."/>
            <person name="Yu X."/>
            <person name="Hao Y."/>
            <person name="Huang J."/>
            <person name="Zhao X.W."/>
            <person name="Ke S."/>
            <person name="Chen Y.Y."/>
            <person name="Wu W.L."/>
            <person name="Hsu J.L."/>
            <person name="Lin Y.F."/>
            <person name="Huang M.D."/>
            <person name="Li C.Y."/>
            <person name="Huang L."/>
            <person name="Wang Z.W."/>
            <person name="Zhao X."/>
            <person name="Zhong W.Y."/>
            <person name="Peng D.H."/>
            <person name="Ahmad S."/>
            <person name="Lan S."/>
            <person name="Zhang J.S."/>
            <person name="Tsai W.C."/>
            <person name="Van de Peer Y."/>
            <person name="Liu Z.J."/>
        </authorList>
    </citation>
    <scope>NUCLEOTIDE SEQUENCE</scope>
    <source>
        <strain evidence="2">SCP</strain>
    </source>
</reference>
<accession>A0AAV9APQ7</accession>
<gene>
    <name evidence="2" type="ORF">QJS04_geneDACA014539</name>
</gene>
<name>A0AAV9APQ7_ACOGR</name>
<dbReference type="Proteomes" id="UP001179952">
    <property type="component" value="Unassembled WGS sequence"/>
</dbReference>
<feature type="region of interest" description="Disordered" evidence="1">
    <location>
        <begin position="45"/>
        <end position="78"/>
    </location>
</feature>
<sequence>MKIQDGCHPNKEGNQSGATSACVIQLSVTRRGLQHRSFKVLAVTEGSAKSSSKSDDNIPSWARPYSDEPPLWAGDEGKESSSELAFEVPFHIYLLTSAITAIVAAANRASEEQDSRDGYMYKNIG</sequence>
<evidence type="ECO:0000313" key="3">
    <source>
        <dbReference type="Proteomes" id="UP001179952"/>
    </source>
</evidence>
<dbReference type="EMBL" id="JAUJYN010000007">
    <property type="protein sequence ID" value="KAK1266156.1"/>
    <property type="molecule type" value="Genomic_DNA"/>
</dbReference>
<dbReference type="AlphaFoldDB" id="A0AAV9APQ7"/>
<proteinExistence type="predicted"/>